<sequence>MRFQVENLRESTTRIEALSRKYNATITSSRNYNSEESIEAAYTIKVVPEKLFELVKAIEGESVYLDDKTITAEDVTRQYVDVEARLNAKRTAQQRYLELMKKATKVEDVLAIERELQKVQEELESVQAQLKALQQQTSYSTINLTMYQLVPASYADRTSFSSRVASALSGGWQLSKDLVVGLLYLWPVLILVSLIILTIRLRKRRRARSMA</sequence>
<dbReference type="RefSeq" id="WP_317233141.1">
    <property type="nucleotide sequence ID" value="NZ_JALPRR010000002.1"/>
</dbReference>
<evidence type="ECO:0000313" key="4">
    <source>
        <dbReference type="EMBL" id="MFD2245290.1"/>
    </source>
</evidence>
<keyword evidence="1" id="KW-0175">Coiled coil</keyword>
<keyword evidence="5" id="KW-1185">Reference proteome</keyword>
<accession>A0ABW5CW87</accession>
<keyword evidence="2" id="KW-1133">Transmembrane helix</keyword>
<dbReference type="EMBL" id="JBHUIM010000001">
    <property type="protein sequence ID" value="MFD2245290.1"/>
    <property type="molecule type" value="Genomic_DNA"/>
</dbReference>
<feature type="transmembrane region" description="Helical" evidence="2">
    <location>
        <begin position="183"/>
        <end position="201"/>
    </location>
</feature>
<gene>
    <name evidence="4" type="ORF">ACFSKP_03430</name>
</gene>
<evidence type="ECO:0000259" key="3">
    <source>
        <dbReference type="Pfam" id="PF14257"/>
    </source>
</evidence>
<dbReference type="InterPro" id="IPR025645">
    <property type="entry name" value="DUF4349"/>
</dbReference>
<organism evidence="4 5">
    <name type="scientific">Pontibacter ruber</name>
    <dbReference type="NCBI Taxonomy" id="1343895"/>
    <lineage>
        <taxon>Bacteria</taxon>
        <taxon>Pseudomonadati</taxon>
        <taxon>Bacteroidota</taxon>
        <taxon>Cytophagia</taxon>
        <taxon>Cytophagales</taxon>
        <taxon>Hymenobacteraceae</taxon>
        <taxon>Pontibacter</taxon>
    </lineage>
</organism>
<dbReference type="Proteomes" id="UP001597374">
    <property type="component" value="Unassembled WGS sequence"/>
</dbReference>
<keyword evidence="2" id="KW-0812">Transmembrane</keyword>
<proteinExistence type="predicted"/>
<keyword evidence="2" id="KW-0472">Membrane</keyword>
<evidence type="ECO:0000313" key="5">
    <source>
        <dbReference type="Proteomes" id="UP001597374"/>
    </source>
</evidence>
<feature type="coiled-coil region" evidence="1">
    <location>
        <begin position="102"/>
        <end position="136"/>
    </location>
</feature>
<comment type="caution">
    <text evidence="4">The sequence shown here is derived from an EMBL/GenBank/DDBJ whole genome shotgun (WGS) entry which is preliminary data.</text>
</comment>
<evidence type="ECO:0000256" key="1">
    <source>
        <dbReference type="SAM" id="Coils"/>
    </source>
</evidence>
<feature type="domain" description="DUF4349" evidence="3">
    <location>
        <begin position="1"/>
        <end position="198"/>
    </location>
</feature>
<reference evidence="5" key="1">
    <citation type="journal article" date="2019" name="Int. J. Syst. Evol. Microbiol.">
        <title>The Global Catalogue of Microorganisms (GCM) 10K type strain sequencing project: providing services to taxonomists for standard genome sequencing and annotation.</title>
        <authorList>
            <consortium name="The Broad Institute Genomics Platform"/>
            <consortium name="The Broad Institute Genome Sequencing Center for Infectious Disease"/>
            <person name="Wu L."/>
            <person name="Ma J."/>
        </authorList>
    </citation>
    <scope>NUCLEOTIDE SEQUENCE [LARGE SCALE GENOMIC DNA]</scope>
    <source>
        <strain evidence="5">CGMCC 4.1782</strain>
    </source>
</reference>
<name>A0ABW5CW87_9BACT</name>
<evidence type="ECO:0000256" key="2">
    <source>
        <dbReference type="SAM" id="Phobius"/>
    </source>
</evidence>
<protein>
    <submittedName>
        <fullName evidence="4">DUF4349 domain-containing protein</fullName>
    </submittedName>
</protein>
<dbReference type="Pfam" id="PF14257">
    <property type="entry name" value="DUF4349"/>
    <property type="match status" value="1"/>
</dbReference>